<keyword evidence="2" id="KW-1185">Reference proteome</keyword>
<dbReference type="Pfam" id="PF08615">
    <property type="entry name" value="RNase_H2_suC"/>
    <property type="match status" value="1"/>
</dbReference>
<evidence type="ECO:0000313" key="1">
    <source>
        <dbReference type="EMBL" id="KAH9290318.1"/>
    </source>
</evidence>
<evidence type="ECO:0000313" key="2">
    <source>
        <dbReference type="Proteomes" id="UP000824469"/>
    </source>
</evidence>
<dbReference type="EMBL" id="JAHRHJ020003813">
    <property type="protein sequence ID" value="KAH9290318.1"/>
    <property type="molecule type" value="Genomic_DNA"/>
</dbReference>
<comment type="caution">
    <text evidence="1">The sequence shown here is derived from an EMBL/GenBank/DDBJ whole genome shotgun (WGS) entry which is preliminary data.</text>
</comment>
<dbReference type="AlphaFoldDB" id="A0AA38F5F9"/>
<dbReference type="InterPro" id="IPR013924">
    <property type="entry name" value="RNase_H2_suC"/>
</dbReference>
<dbReference type="GO" id="GO:0032299">
    <property type="term" value="C:ribonuclease H2 complex"/>
    <property type="evidence" value="ECO:0007669"/>
    <property type="project" value="InterPro"/>
</dbReference>
<dbReference type="Gene3D" id="2.40.128.680">
    <property type="match status" value="1"/>
</dbReference>
<dbReference type="CDD" id="cd09271">
    <property type="entry name" value="RNase_H2-C"/>
    <property type="match status" value="1"/>
</dbReference>
<dbReference type="Proteomes" id="UP000824469">
    <property type="component" value="Unassembled WGS sequence"/>
</dbReference>
<protein>
    <submittedName>
        <fullName evidence="1">Uncharacterized protein</fullName>
    </submittedName>
</protein>
<reference evidence="1 2" key="1">
    <citation type="journal article" date="2021" name="Nat. Plants">
        <title>The Taxus genome provides insights into paclitaxel biosynthesis.</title>
        <authorList>
            <person name="Xiong X."/>
            <person name="Gou J."/>
            <person name="Liao Q."/>
            <person name="Li Y."/>
            <person name="Zhou Q."/>
            <person name="Bi G."/>
            <person name="Li C."/>
            <person name="Du R."/>
            <person name="Wang X."/>
            <person name="Sun T."/>
            <person name="Guo L."/>
            <person name="Liang H."/>
            <person name="Lu P."/>
            <person name="Wu Y."/>
            <person name="Zhang Z."/>
            <person name="Ro D.K."/>
            <person name="Shang Y."/>
            <person name="Huang S."/>
            <person name="Yan J."/>
        </authorList>
    </citation>
    <scope>NUCLEOTIDE SEQUENCE [LARGE SCALE GENOMIC DNA]</scope>
    <source>
        <strain evidence="1">Ta-2019</strain>
    </source>
</reference>
<accession>A0AA38F5F9</accession>
<proteinExistence type="predicted"/>
<dbReference type="GO" id="GO:0006401">
    <property type="term" value="P:RNA catabolic process"/>
    <property type="evidence" value="ECO:0007669"/>
    <property type="project" value="InterPro"/>
</dbReference>
<organism evidence="1 2">
    <name type="scientific">Taxus chinensis</name>
    <name type="common">Chinese yew</name>
    <name type="synonym">Taxus wallichiana var. chinensis</name>
    <dbReference type="NCBI Taxonomy" id="29808"/>
    <lineage>
        <taxon>Eukaryota</taxon>
        <taxon>Viridiplantae</taxon>
        <taxon>Streptophyta</taxon>
        <taxon>Embryophyta</taxon>
        <taxon>Tracheophyta</taxon>
        <taxon>Spermatophyta</taxon>
        <taxon>Pinopsida</taxon>
        <taxon>Pinidae</taxon>
        <taxon>Conifers II</taxon>
        <taxon>Cupressales</taxon>
        <taxon>Taxaceae</taxon>
        <taxon>Taxus</taxon>
    </lineage>
</organism>
<dbReference type="PANTHER" id="PTHR47204:SF1">
    <property type="entry name" value="RIBONUCLEASE H2 SUBUNIT C"/>
    <property type="match status" value="1"/>
</dbReference>
<dbReference type="PANTHER" id="PTHR47204">
    <property type="entry name" value="OS02G0168900 PROTEIN"/>
    <property type="match status" value="1"/>
</dbReference>
<gene>
    <name evidence="1" type="ORF">KI387_034435</name>
</gene>
<feature type="non-terminal residue" evidence="1">
    <location>
        <position position="1"/>
    </location>
</feature>
<name>A0AA38F5F9_TAXCH</name>
<sequence length="234" mass="26171">RQERFSKAEAVLSASNEQAVQLHYYLFSINASSNSGFSRLLIRGAFLLRSFVICFVFGHYQSLLTRFTSAQTQWMVFTESGCSVSSTGVSGIIRTSDGCIVLTDKLHQFPRVIKYNGQCPIFDYFQPKITGVVVDELELKEASFRGRKLSGATLSIPGSYCGFVLEKMKPEDHNGISKASNSEEGGVDSWKETASLDNITYWNHDNLPSESDTFNCCFHWFLVANAIHKAHYSS</sequence>